<feature type="coiled-coil region" evidence="1">
    <location>
        <begin position="58"/>
        <end position="85"/>
    </location>
</feature>
<reference evidence="3" key="1">
    <citation type="submission" date="2023-10" db="EMBL/GenBank/DDBJ databases">
        <authorList>
            <person name="Chen Y."/>
            <person name="Shah S."/>
            <person name="Dougan E. K."/>
            <person name="Thang M."/>
            <person name="Chan C."/>
        </authorList>
    </citation>
    <scope>NUCLEOTIDE SEQUENCE [LARGE SCALE GENOMIC DNA]</scope>
</reference>
<dbReference type="EMBL" id="CAUYUJ010003811">
    <property type="protein sequence ID" value="CAK0806947.1"/>
    <property type="molecule type" value="Genomic_DNA"/>
</dbReference>
<feature type="region of interest" description="Disordered" evidence="2">
    <location>
        <begin position="233"/>
        <end position="257"/>
    </location>
</feature>
<gene>
    <name evidence="3" type="ORF">PCOR1329_LOCUS12992</name>
</gene>
<comment type="caution">
    <text evidence="3">The sequence shown here is derived from an EMBL/GenBank/DDBJ whole genome shotgun (WGS) entry which is preliminary data.</text>
</comment>
<feature type="non-terminal residue" evidence="3">
    <location>
        <position position="281"/>
    </location>
</feature>
<evidence type="ECO:0000256" key="2">
    <source>
        <dbReference type="SAM" id="MobiDB-lite"/>
    </source>
</evidence>
<proteinExistence type="predicted"/>
<name>A0ABN9QLG5_9DINO</name>
<protein>
    <submittedName>
        <fullName evidence="3">Uncharacterized protein</fullName>
    </submittedName>
</protein>
<feature type="region of interest" description="Disordered" evidence="2">
    <location>
        <begin position="172"/>
        <end position="196"/>
    </location>
</feature>
<evidence type="ECO:0000313" key="3">
    <source>
        <dbReference type="EMBL" id="CAK0806947.1"/>
    </source>
</evidence>
<feature type="compositionally biased region" description="Low complexity" evidence="2">
    <location>
        <begin position="128"/>
        <end position="138"/>
    </location>
</feature>
<keyword evidence="4" id="KW-1185">Reference proteome</keyword>
<evidence type="ECO:0000313" key="4">
    <source>
        <dbReference type="Proteomes" id="UP001189429"/>
    </source>
</evidence>
<organism evidence="3 4">
    <name type="scientific">Prorocentrum cordatum</name>
    <dbReference type="NCBI Taxonomy" id="2364126"/>
    <lineage>
        <taxon>Eukaryota</taxon>
        <taxon>Sar</taxon>
        <taxon>Alveolata</taxon>
        <taxon>Dinophyceae</taxon>
        <taxon>Prorocentrales</taxon>
        <taxon>Prorocentraceae</taxon>
        <taxon>Prorocentrum</taxon>
    </lineage>
</organism>
<dbReference type="Proteomes" id="UP001189429">
    <property type="component" value="Unassembled WGS sequence"/>
</dbReference>
<accession>A0ABN9QLG5</accession>
<keyword evidence="1" id="KW-0175">Coiled coil</keyword>
<evidence type="ECO:0000256" key="1">
    <source>
        <dbReference type="SAM" id="Coils"/>
    </source>
</evidence>
<feature type="region of interest" description="Disordered" evidence="2">
    <location>
        <begin position="128"/>
        <end position="148"/>
    </location>
</feature>
<sequence length="281" mass="30218">MTKLPLLDVRAGSVEEPKPKEEVVGMTCVPLRKFCWLLDLICMVNWESSCSPHHLKFQNGLRSKVQRLQERLADAQAATQAALEAEREAQPKKTAADEMAAAFKAEDSTSQKQQELAAAAAAARAAEARARAAGAPPSKGRRAARVPRQAAGLRAQACLALAARPMADRPVVGAGGARGPAADGDAPMHADLPDPTGSDELRVRECCAERRLPAQFVEQFVRLQKQIYEIPWSEAGPDAGSDAGDLLPPDGADEPAALRKRSLEGAMEQSDQHRMEELMSQ</sequence>